<dbReference type="GO" id="GO:0090051">
    <property type="term" value="P:negative regulation of cell migration involved in sprouting angiogenesis"/>
    <property type="evidence" value="ECO:0007669"/>
    <property type="project" value="TreeGrafter"/>
</dbReference>
<evidence type="ECO:0000256" key="12">
    <source>
        <dbReference type="SAM" id="SignalP"/>
    </source>
</evidence>
<dbReference type="PROSITE" id="PS50871">
    <property type="entry name" value="C1Q"/>
    <property type="match status" value="1"/>
</dbReference>
<proteinExistence type="predicted"/>
<dbReference type="PROSITE" id="PS00010">
    <property type="entry name" value="ASX_HYDROXYL"/>
    <property type="match status" value="1"/>
</dbReference>
<dbReference type="Gene3D" id="2.60.120.40">
    <property type="match status" value="1"/>
</dbReference>
<evidence type="ECO:0000256" key="3">
    <source>
        <dbReference type="ARBA" id="ARBA00022536"/>
    </source>
</evidence>
<comment type="caution">
    <text evidence="16">The sequence shown here is derived from an EMBL/GenBank/DDBJ whole genome shotgun (WGS) entry which is preliminary data.</text>
</comment>
<dbReference type="SMART" id="SM00110">
    <property type="entry name" value="C1Q"/>
    <property type="match status" value="1"/>
</dbReference>
<feature type="compositionally biased region" description="Polar residues" evidence="11">
    <location>
        <begin position="84"/>
        <end position="99"/>
    </location>
</feature>
<dbReference type="PROSITE" id="PS51041">
    <property type="entry name" value="EMI"/>
    <property type="match status" value="1"/>
</dbReference>
<dbReference type="Pfam" id="PF07546">
    <property type="entry name" value="EMI"/>
    <property type="match status" value="1"/>
</dbReference>
<feature type="compositionally biased region" description="Polar residues" evidence="11">
    <location>
        <begin position="142"/>
        <end position="166"/>
    </location>
</feature>
<keyword evidence="4 12" id="KW-0732">Signal</keyword>
<dbReference type="Gene3D" id="2.10.25.10">
    <property type="entry name" value="Laminin"/>
    <property type="match status" value="1"/>
</dbReference>
<dbReference type="CDD" id="cd00054">
    <property type="entry name" value="EGF_CA"/>
    <property type="match status" value="1"/>
</dbReference>
<dbReference type="InterPro" id="IPR000152">
    <property type="entry name" value="EGF-type_Asp/Asn_hydroxyl_site"/>
</dbReference>
<feature type="coiled-coil region" evidence="10">
    <location>
        <begin position="434"/>
        <end position="479"/>
    </location>
</feature>
<evidence type="ECO:0000259" key="13">
    <source>
        <dbReference type="PROSITE" id="PS50026"/>
    </source>
</evidence>
<dbReference type="Pfam" id="PF00008">
    <property type="entry name" value="EGF"/>
    <property type="match status" value="1"/>
</dbReference>
<evidence type="ECO:0000256" key="6">
    <source>
        <dbReference type="ARBA" id="ARBA00023054"/>
    </source>
</evidence>
<keyword evidence="2" id="KW-0964">Secreted</keyword>
<dbReference type="SUPFAM" id="SSF57196">
    <property type="entry name" value="EGF/Laminin"/>
    <property type="match status" value="1"/>
</dbReference>
<evidence type="ECO:0000256" key="9">
    <source>
        <dbReference type="PROSITE-ProRule" id="PRU00076"/>
    </source>
</evidence>
<dbReference type="PRINTS" id="PR00007">
    <property type="entry name" value="COMPLEMNTC1Q"/>
</dbReference>
<evidence type="ECO:0000256" key="2">
    <source>
        <dbReference type="ARBA" id="ARBA00022525"/>
    </source>
</evidence>
<dbReference type="PROSITE" id="PS50026">
    <property type="entry name" value="EGF_3"/>
    <property type="match status" value="1"/>
</dbReference>
<feature type="chain" id="PRO_5029758279" evidence="12">
    <location>
        <begin position="20"/>
        <end position="1188"/>
    </location>
</feature>
<feature type="coiled-coil region" evidence="10">
    <location>
        <begin position="784"/>
        <end position="811"/>
    </location>
</feature>
<evidence type="ECO:0000313" key="16">
    <source>
        <dbReference type="EMBL" id="NXO64260.1"/>
    </source>
</evidence>
<accession>A0A7L1TUG1</accession>
<dbReference type="InterPro" id="IPR050392">
    <property type="entry name" value="Collagen/C1q_domain"/>
</dbReference>
<sequence>MKEIIFLLLLLHLHRGSTGSNTLGRLWTTEQGDETQTSHSDSTPSLTTIRGSSHFEIQATKASASQGPPFASAGMTLGMTAVKKTSSPTISTPASQSLTSDGDSGGDKMGSSSRSKGATLQREIPLQKGITTSLDTAAGNRSVKQSSRSTGITGSQQDASSKASGFETTRGKNWCAYVHTRLIPTVVVDNLETFSSGRAKPCTWQIGSCAQRSQTTTHQAYRIKHKIVTSLEWKCCPGYSGQNCQLKAQEQQSVIHSNQAESSRTVSERTPGALQDPSGPAVFQKMNEKISSQEMKLTFLQKKIDSIAAAMNDVSKTLSSLEGKINEDKGRDFQSFLKGLKSRSINDLIKDIVRERFQVFQGEVQEGMAQIFKTMSSMSGDLESTKELVKHLNETQNKFAQEKDSGPTELDILELKSHMVQMREEMALTCDQPVKALQEKQKSLEVNLEHQQSRSVIYYESLNRTLTEMRDAHEQLLTAEQSSRQNLSSADKVTEYNVTEYMITLHEKVKRQGMMVLEIYDDLRVQDSKISNLSVALEIQRDSVLGVCDDMLSESRTDFQAQLAAVQESVTVLNKSLSDVFLPLGSKMDRMNEQINDLCYDMEILQPLIEQGVPFSLTSEYEQQIQAKEFKEKLENLTVVISRMSSAMKELSKTQEGLKNESQAYQELFESRINECSMEIEDGLNKTMILVNSAIDSVQDNYVLKDMLHALRNETEVCCGRAEELDSLLAFIPQFQQLNESLQSLLYNKIHEITSHVVPPLSDLPYKESDKSILHNFSRVFYVLNDTSSKVEKQQQDISRLEEKLVDSMEGSKDHEVRLLNVESKISKFLANNCLVSLKKNIAASTEKEQVVQLQLQALSSRIKALEAKSIRFSNIIPLVNKTALEAWGLCQDANNSIQKVNASIPVLIKLAQPDIPLLQRGLKELIESVLEVKAGTILTNLTQHVDISMVNAMNNITKLQKQLKPVIKKPSPAKKVAGNATMSLASRSQRNTDNAIDPGQFSACASSPCQNGGTCVNDRQSFVCACRHPFGGVNCSVKLVNDNSLSVDFSKGSYRYAPMVAFFASHTYGMTTPGPIRFNNLDVSYGASFAPATGKFHVPYLGVYVFEYTIESFSPQASGYLVIDGIDKLTFQAENINNNKYTDRVITGNALLELNYGQKVWLRLASGSIPAKYPPVTTFSGYLLYRT</sequence>
<feature type="domain" description="C1q" evidence="14">
    <location>
        <begin position="1056"/>
        <end position="1188"/>
    </location>
</feature>
<dbReference type="InterPro" id="IPR011489">
    <property type="entry name" value="EMI_domain"/>
</dbReference>
<dbReference type="SUPFAM" id="SSF49842">
    <property type="entry name" value="TNF-like"/>
    <property type="match status" value="1"/>
</dbReference>
<dbReference type="EMBL" id="VXBQ01004173">
    <property type="protein sequence ID" value="NXO64260.1"/>
    <property type="molecule type" value="Genomic_DNA"/>
</dbReference>
<evidence type="ECO:0000256" key="7">
    <source>
        <dbReference type="ARBA" id="ARBA00023157"/>
    </source>
</evidence>
<evidence type="ECO:0000256" key="1">
    <source>
        <dbReference type="ARBA" id="ARBA00004613"/>
    </source>
</evidence>
<keyword evidence="5" id="KW-0677">Repeat</keyword>
<feature type="disulfide bond" evidence="9">
    <location>
        <begin position="1027"/>
        <end position="1036"/>
    </location>
</feature>
<evidence type="ECO:0000259" key="14">
    <source>
        <dbReference type="PROSITE" id="PS50871"/>
    </source>
</evidence>
<evidence type="ECO:0000256" key="5">
    <source>
        <dbReference type="ARBA" id="ARBA00022737"/>
    </source>
</evidence>
<keyword evidence="3 9" id="KW-0245">EGF-like domain</keyword>
<feature type="non-terminal residue" evidence="16">
    <location>
        <position position="1188"/>
    </location>
</feature>
<evidence type="ECO:0000256" key="10">
    <source>
        <dbReference type="SAM" id="Coils"/>
    </source>
</evidence>
<dbReference type="SMART" id="SM00181">
    <property type="entry name" value="EGF"/>
    <property type="match status" value="1"/>
</dbReference>
<feature type="signal peptide" evidence="12">
    <location>
        <begin position="1"/>
        <end position="19"/>
    </location>
</feature>
<protein>
    <submittedName>
        <fullName evidence="16">MMRN1 protein</fullName>
    </submittedName>
</protein>
<feature type="domain" description="EGF-like" evidence="13">
    <location>
        <begin position="1001"/>
        <end position="1037"/>
    </location>
</feature>
<dbReference type="Pfam" id="PF00386">
    <property type="entry name" value="C1q"/>
    <property type="match status" value="1"/>
</dbReference>
<evidence type="ECO:0000313" key="17">
    <source>
        <dbReference type="Proteomes" id="UP000579685"/>
    </source>
</evidence>
<feature type="compositionally biased region" description="Polar residues" evidence="11">
    <location>
        <begin position="255"/>
        <end position="265"/>
    </location>
</feature>
<dbReference type="InterPro" id="IPR008983">
    <property type="entry name" value="Tumour_necrosis_fac-like_dom"/>
</dbReference>
<dbReference type="GO" id="GO:0005576">
    <property type="term" value="C:extracellular region"/>
    <property type="evidence" value="ECO:0007669"/>
    <property type="project" value="UniProtKB-SubCell"/>
</dbReference>
<dbReference type="PROSITE" id="PS00022">
    <property type="entry name" value="EGF_1"/>
    <property type="match status" value="1"/>
</dbReference>
<feature type="non-terminal residue" evidence="16">
    <location>
        <position position="1"/>
    </location>
</feature>
<dbReference type="AlphaFoldDB" id="A0A7L1TUG1"/>
<gene>
    <name evidence="16" type="primary">Mmrn1</name>
    <name evidence="16" type="ORF">PHANIT_R05350</name>
</gene>
<evidence type="ECO:0000256" key="8">
    <source>
        <dbReference type="ARBA" id="ARBA00023180"/>
    </source>
</evidence>
<dbReference type="FunFam" id="2.60.120.40:FF:000009">
    <property type="entry name" value="Multimerin-1"/>
    <property type="match status" value="1"/>
</dbReference>
<dbReference type="PANTHER" id="PTHR15427">
    <property type="entry name" value="EMILIN ELASTIN MICROFIBRIL INTERFACE-LOCATED PROTEIN ELASTIN MICROFIBRIL INTERFACER"/>
    <property type="match status" value="1"/>
</dbReference>
<feature type="region of interest" description="Disordered" evidence="11">
    <location>
        <begin position="84"/>
        <end position="166"/>
    </location>
</feature>
<keyword evidence="6 10" id="KW-0175">Coiled coil</keyword>
<dbReference type="GO" id="GO:0005509">
    <property type="term" value="F:calcium ion binding"/>
    <property type="evidence" value="ECO:0007669"/>
    <property type="project" value="InterPro"/>
</dbReference>
<dbReference type="InterPro" id="IPR001881">
    <property type="entry name" value="EGF-like_Ca-bd_dom"/>
</dbReference>
<keyword evidence="7 9" id="KW-1015">Disulfide bond</keyword>
<dbReference type="PROSITE" id="PS01186">
    <property type="entry name" value="EGF_2"/>
    <property type="match status" value="1"/>
</dbReference>
<comment type="subcellular location">
    <subcellularLocation>
        <location evidence="1">Secreted</location>
    </subcellularLocation>
</comment>
<feature type="domain" description="EMI" evidence="15">
    <location>
        <begin position="171"/>
        <end position="246"/>
    </location>
</feature>
<reference evidence="16 17" key="1">
    <citation type="submission" date="2019-09" db="EMBL/GenBank/DDBJ databases">
        <title>Bird 10,000 Genomes (B10K) Project - Family phase.</title>
        <authorList>
            <person name="Zhang G."/>
        </authorList>
    </citation>
    <scope>NUCLEOTIDE SEQUENCE [LARGE SCALE GENOMIC DNA]</scope>
    <source>
        <strain evidence="16">B10K-DU-002-32</strain>
        <tissue evidence="16">Muscle</tissue>
    </source>
</reference>
<dbReference type="InterPro" id="IPR000742">
    <property type="entry name" value="EGF"/>
</dbReference>
<dbReference type="GO" id="GO:0030948">
    <property type="term" value="P:negative regulation of vascular endothelial growth factor receptor signaling pathway"/>
    <property type="evidence" value="ECO:0007669"/>
    <property type="project" value="TreeGrafter"/>
</dbReference>
<keyword evidence="8" id="KW-0325">Glycoprotein</keyword>
<organism evidence="16 17">
    <name type="scientific">Phainopepla nitens</name>
    <name type="common">Phainopepla</name>
    <dbReference type="NCBI Taxonomy" id="161653"/>
    <lineage>
        <taxon>Eukaryota</taxon>
        <taxon>Metazoa</taxon>
        <taxon>Chordata</taxon>
        <taxon>Craniata</taxon>
        <taxon>Vertebrata</taxon>
        <taxon>Euteleostomi</taxon>
        <taxon>Archelosauria</taxon>
        <taxon>Archosauria</taxon>
        <taxon>Dinosauria</taxon>
        <taxon>Saurischia</taxon>
        <taxon>Theropoda</taxon>
        <taxon>Coelurosauria</taxon>
        <taxon>Aves</taxon>
        <taxon>Neognathae</taxon>
        <taxon>Neoaves</taxon>
        <taxon>Telluraves</taxon>
        <taxon>Australaves</taxon>
        <taxon>Passeriformes</taxon>
        <taxon>Bombycillidae</taxon>
        <taxon>Phainopepla</taxon>
    </lineage>
</organism>
<dbReference type="Proteomes" id="UP000579685">
    <property type="component" value="Unassembled WGS sequence"/>
</dbReference>
<name>A0A7L1TUG1_PHANI</name>
<dbReference type="FunFam" id="2.10.25.10:FF:000255">
    <property type="entry name" value="Sushi, nidogen and EGF-like domains 1"/>
    <property type="match status" value="1"/>
</dbReference>
<evidence type="ECO:0000256" key="11">
    <source>
        <dbReference type="SAM" id="MobiDB-lite"/>
    </source>
</evidence>
<dbReference type="InterPro" id="IPR001073">
    <property type="entry name" value="C1q_dom"/>
</dbReference>
<feature type="coiled-coil region" evidence="10">
    <location>
        <begin position="641"/>
        <end position="668"/>
    </location>
</feature>
<evidence type="ECO:0000256" key="4">
    <source>
        <dbReference type="ARBA" id="ARBA00022729"/>
    </source>
</evidence>
<comment type="caution">
    <text evidence="9">Lacks conserved residue(s) required for the propagation of feature annotation.</text>
</comment>
<keyword evidence="17" id="KW-1185">Reference proteome</keyword>
<dbReference type="SMART" id="SM00179">
    <property type="entry name" value="EGF_CA"/>
    <property type="match status" value="1"/>
</dbReference>
<dbReference type="PANTHER" id="PTHR15427:SF3">
    <property type="entry name" value="MULTIMERIN-1"/>
    <property type="match status" value="1"/>
</dbReference>
<feature type="region of interest" description="Disordered" evidence="11">
    <location>
        <begin position="255"/>
        <end position="279"/>
    </location>
</feature>
<evidence type="ECO:0000259" key="15">
    <source>
        <dbReference type="PROSITE" id="PS51041"/>
    </source>
</evidence>